<proteinExistence type="predicted"/>
<keyword evidence="2" id="KW-1185">Reference proteome</keyword>
<dbReference type="EMBL" id="BMPI01000035">
    <property type="protein sequence ID" value="GGM52582.1"/>
    <property type="molecule type" value="Genomic_DNA"/>
</dbReference>
<evidence type="ECO:0000313" key="1">
    <source>
        <dbReference type="EMBL" id="GGM52582.1"/>
    </source>
</evidence>
<protein>
    <submittedName>
        <fullName evidence="1">Uncharacterized protein</fullName>
    </submittedName>
</protein>
<sequence>MDPQTLAAIDQEVANLDEKVDYMIDAFLRKMPERGEMQTLADLSVTVNASFEPELRGELLAAAVRRLPLGSTR</sequence>
<dbReference type="Proteomes" id="UP000642070">
    <property type="component" value="Unassembled WGS sequence"/>
</dbReference>
<name>A0A917U4F9_9ACTN</name>
<evidence type="ECO:0000313" key="2">
    <source>
        <dbReference type="Proteomes" id="UP000642070"/>
    </source>
</evidence>
<dbReference type="AlphaFoldDB" id="A0A917U4F9"/>
<gene>
    <name evidence="1" type="ORF">GCM10007977_062670</name>
</gene>
<accession>A0A917U4F9</accession>
<organism evidence="1 2">
    <name type="scientific">Dactylosporangium sucinum</name>
    <dbReference type="NCBI Taxonomy" id="1424081"/>
    <lineage>
        <taxon>Bacteria</taxon>
        <taxon>Bacillati</taxon>
        <taxon>Actinomycetota</taxon>
        <taxon>Actinomycetes</taxon>
        <taxon>Micromonosporales</taxon>
        <taxon>Micromonosporaceae</taxon>
        <taxon>Dactylosporangium</taxon>
    </lineage>
</organism>
<dbReference type="RefSeq" id="WP_190253581.1">
    <property type="nucleotide sequence ID" value="NZ_BMPI01000035.1"/>
</dbReference>
<reference evidence="1" key="2">
    <citation type="submission" date="2020-09" db="EMBL/GenBank/DDBJ databases">
        <authorList>
            <person name="Sun Q."/>
            <person name="Ohkuma M."/>
        </authorList>
    </citation>
    <scope>NUCLEOTIDE SEQUENCE</scope>
    <source>
        <strain evidence="1">JCM 19831</strain>
    </source>
</reference>
<reference evidence="1" key="1">
    <citation type="journal article" date="2014" name="Int. J. Syst. Evol. Microbiol.">
        <title>Complete genome sequence of Corynebacterium casei LMG S-19264T (=DSM 44701T), isolated from a smear-ripened cheese.</title>
        <authorList>
            <consortium name="US DOE Joint Genome Institute (JGI-PGF)"/>
            <person name="Walter F."/>
            <person name="Albersmeier A."/>
            <person name="Kalinowski J."/>
            <person name="Ruckert C."/>
        </authorList>
    </citation>
    <scope>NUCLEOTIDE SEQUENCE</scope>
    <source>
        <strain evidence="1">JCM 19831</strain>
    </source>
</reference>
<comment type="caution">
    <text evidence="1">The sequence shown here is derived from an EMBL/GenBank/DDBJ whole genome shotgun (WGS) entry which is preliminary data.</text>
</comment>